<evidence type="ECO:0000256" key="3">
    <source>
        <dbReference type="ARBA" id="ARBA00022692"/>
    </source>
</evidence>
<dbReference type="GO" id="GO:0006888">
    <property type="term" value="P:endoplasmic reticulum to Golgi vesicle-mediated transport"/>
    <property type="evidence" value="ECO:0007669"/>
    <property type="project" value="UniProtKB-UniRule"/>
</dbReference>
<evidence type="ECO:0000256" key="4">
    <source>
        <dbReference type="ARBA" id="ARBA00022737"/>
    </source>
</evidence>
<dbReference type="GO" id="GO:0003400">
    <property type="term" value="P:regulation of COPII vesicle coating"/>
    <property type="evidence" value="ECO:0007669"/>
    <property type="project" value="UniProtKB-UniRule"/>
</dbReference>
<keyword evidence="3 10" id="KW-0812">Transmembrane</keyword>
<keyword evidence="9 10" id="KW-0472">Membrane</keyword>
<dbReference type="GO" id="GO:0005085">
    <property type="term" value="F:guanyl-nucleotide exchange factor activity"/>
    <property type="evidence" value="ECO:0007669"/>
    <property type="project" value="InterPro"/>
</dbReference>
<sequence length="611" mass="66330">MSDHTTNNPDSLDLGYPLFAAAFWKDTKLVVAGGGGEGKNGIANKISLIDISLDTKSDSKSLTIASDLTLDKRQDNPTSIDITNEGQIIAGINNNQSDIKLGINHHYRTYQIKDNQLSDEFSESLQFFDAKDNEEYQKCTSINSEAGLVAISSSANPGVIYLIKLADNHLVFKIALDGGDINDLSFSNNGKYVSFVTDSSLGLISIETESIVKSVLGPREVRLNKVRFSSIDQELIVGGNHPRRTGFSLYKYNLDGKLIASKKISSSKASMTALDTKNNLIGLAGSNLTLYIVCLDNLKTVYSVKEVHNFPITKVVFNTSGTILASVSAGNTLHIVRIPVDERFHKNRESFLWTALSLAVVVSVAILFNLLIKYQIADDLLRKLPTTLKSNLLLSNENSASFIEAEKPTLLTSSLVSFKSRSTKFKFYEPTPEVIVINDDKSENTWSINDQIGLTSISSVIGSTVNSALEPTAAIADAVEAIEEVAQEVAKDLEEKVKATQESTPIFARAIEKTAEKVYDGSEAEKSVESKVIAKAKAVSRGSAIDNLSNAKGGGDTKLEEIILSAGKVNTTAGQQEQSQTQIKVLEVPLGVFSRTKNVELPVDSELSEEF</sequence>
<dbReference type="PANTHER" id="PTHR23284">
    <property type="entry name" value="PROLACTIN REGULATORY ELEMENT BINDING PROTEIN"/>
    <property type="match status" value="1"/>
</dbReference>
<dbReference type="PANTHER" id="PTHR23284:SF0">
    <property type="entry name" value="PROLACTIN REGULATORY ELEMENT-BINDING PROTEIN"/>
    <property type="match status" value="1"/>
</dbReference>
<keyword evidence="2 10" id="KW-0853">WD repeat</keyword>
<keyword evidence="13" id="KW-1185">Reference proteome</keyword>
<dbReference type="Proteomes" id="UP000095009">
    <property type="component" value="Unassembled WGS sequence"/>
</dbReference>
<evidence type="ECO:0000313" key="12">
    <source>
        <dbReference type="EMBL" id="ODQ64895.1"/>
    </source>
</evidence>
<evidence type="ECO:0000313" key="13">
    <source>
        <dbReference type="Proteomes" id="UP000095009"/>
    </source>
</evidence>
<evidence type="ECO:0000256" key="1">
    <source>
        <dbReference type="ARBA" id="ARBA00022448"/>
    </source>
</evidence>
<keyword evidence="7 10" id="KW-0653">Protein transport</keyword>
<keyword evidence="11" id="KW-0175">Coiled coil</keyword>
<proteinExistence type="inferred from homology"/>
<dbReference type="SUPFAM" id="SSF50978">
    <property type="entry name" value="WD40 repeat-like"/>
    <property type="match status" value="1"/>
</dbReference>
<comment type="subcellular location">
    <subcellularLocation>
        <location evidence="10">Endoplasmic reticulum membrane</location>
        <topology evidence="10">Single-pass type II membrane protein</topology>
    </subcellularLocation>
    <subcellularLocation>
        <location evidence="10">Golgi apparatus membrane</location>
        <topology evidence="10">Single-pass type II membrane protein</topology>
    </subcellularLocation>
</comment>
<keyword evidence="1 10" id="KW-0813">Transport</keyword>
<evidence type="ECO:0000256" key="8">
    <source>
        <dbReference type="ARBA" id="ARBA00022989"/>
    </source>
</evidence>
<evidence type="ECO:0000256" key="5">
    <source>
        <dbReference type="ARBA" id="ARBA00022824"/>
    </source>
</evidence>
<evidence type="ECO:0000256" key="9">
    <source>
        <dbReference type="ARBA" id="ARBA00023136"/>
    </source>
</evidence>
<comment type="function">
    <text evidence="10">Guanine nucleotide-exchange factor (GEF) required for the formation or budding of transport vesicles from the ER.</text>
</comment>
<evidence type="ECO:0000256" key="2">
    <source>
        <dbReference type="ARBA" id="ARBA00022574"/>
    </source>
</evidence>
<dbReference type="GO" id="GO:0005789">
    <property type="term" value="C:endoplasmic reticulum membrane"/>
    <property type="evidence" value="ECO:0007669"/>
    <property type="project" value="UniProtKB-SubCell"/>
</dbReference>
<dbReference type="InterPro" id="IPR036322">
    <property type="entry name" value="WD40_repeat_dom_sf"/>
</dbReference>
<evidence type="ECO:0000256" key="7">
    <source>
        <dbReference type="ARBA" id="ARBA00022927"/>
    </source>
</evidence>
<evidence type="ECO:0000256" key="11">
    <source>
        <dbReference type="SAM" id="Coils"/>
    </source>
</evidence>
<dbReference type="GO" id="GO:0015031">
    <property type="term" value="P:protein transport"/>
    <property type="evidence" value="ECO:0007669"/>
    <property type="project" value="UniProtKB-KW"/>
</dbReference>
<accession>A0A1E3PHK5</accession>
<feature type="transmembrane region" description="Helical" evidence="10">
    <location>
        <begin position="351"/>
        <end position="372"/>
    </location>
</feature>
<feature type="coiled-coil region" evidence="11">
    <location>
        <begin position="476"/>
        <end position="503"/>
    </location>
</feature>
<keyword evidence="5 10" id="KW-0256">Endoplasmic reticulum</keyword>
<dbReference type="OrthoDB" id="2013972at2759"/>
<comment type="similarity">
    <text evidence="10">Belongs to the WD repeat SEC12 family.</text>
</comment>
<dbReference type="InterPro" id="IPR045260">
    <property type="entry name" value="Sec12-like"/>
</dbReference>
<evidence type="ECO:0000256" key="10">
    <source>
        <dbReference type="RuleBase" id="RU369019"/>
    </source>
</evidence>
<dbReference type="EMBL" id="KV454410">
    <property type="protein sequence ID" value="ODQ64895.1"/>
    <property type="molecule type" value="Genomic_DNA"/>
</dbReference>
<reference evidence="12 13" key="1">
    <citation type="journal article" date="2016" name="Proc. Natl. Acad. Sci. U.S.A.">
        <title>Comparative genomics of biotechnologically important yeasts.</title>
        <authorList>
            <person name="Riley R."/>
            <person name="Haridas S."/>
            <person name="Wolfe K.H."/>
            <person name="Lopes M.R."/>
            <person name="Hittinger C.T."/>
            <person name="Goeker M."/>
            <person name="Salamov A.A."/>
            <person name="Wisecaver J.H."/>
            <person name="Long T.M."/>
            <person name="Calvey C.H."/>
            <person name="Aerts A.L."/>
            <person name="Barry K.W."/>
            <person name="Choi C."/>
            <person name="Clum A."/>
            <person name="Coughlan A.Y."/>
            <person name="Deshpande S."/>
            <person name="Douglass A.P."/>
            <person name="Hanson S.J."/>
            <person name="Klenk H.-P."/>
            <person name="LaButti K.M."/>
            <person name="Lapidus A."/>
            <person name="Lindquist E.A."/>
            <person name="Lipzen A.M."/>
            <person name="Meier-Kolthoff J.P."/>
            <person name="Ohm R.A."/>
            <person name="Otillar R.P."/>
            <person name="Pangilinan J.L."/>
            <person name="Peng Y."/>
            <person name="Rokas A."/>
            <person name="Rosa C.A."/>
            <person name="Scheuner C."/>
            <person name="Sibirny A.A."/>
            <person name="Slot J.C."/>
            <person name="Stielow J.B."/>
            <person name="Sun H."/>
            <person name="Kurtzman C.P."/>
            <person name="Blackwell M."/>
            <person name="Grigoriev I.V."/>
            <person name="Jeffries T.W."/>
        </authorList>
    </citation>
    <scope>NUCLEOTIDE SEQUENCE [LARGE SCALE GENOMIC DNA]</scope>
    <source>
        <strain evidence="12 13">DSM 6958</strain>
    </source>
</reference>
<keyword evidence="4 10" id="KW-0677">Repeat</keyword>
<keyword evidence="6" id="KW-0931">ER-Golgi transport</keyword>
<evidence type="ECO:0000256" key="6">
    <source>
        <dbReference type="ARBA" id="ARBA00022892"/>
    </source>
</evidence>
<protein>
    <recommendedName>
        <fullName evidence="10">Guanine nucleotide-exchange factor SEC12</fullName>
    </recommendedName>
</protein>
<dbReference type="STRING" id="857566.A0A1E3PHK5"/>
<dbReference type="Gene3D" id="2.130.10.10">
    <property type="entry name" value="YVTN repeat-like/Quinoprotein amine dehydrogenase"/>
    <property type="match status" value="1"/>
</dbReference>
<organism evidence="12 13">
    <name type="scientific">Nadsonia fulvescens var. elongata DSM 6958</name>
    <dbReference type="NCBI Taxonomy" id="857566"/>
    <lineage>
        <taxon>Eukaryota</taxon>
        <taxon>Fungi</taxon>
        <taxon>Dikarya</taxon>
        <taxon>Ascomycota</taxon>
        <taxon>Saccharomycotina</taxon>
        <taxon>Dipodascomycetes</taxon>
        <taxon>Dipodascales</taxon>
        <taxon>Dipodascales incertae sedis</taxon>
        <taxon>Nadsonia</taxon>
    </lineage>
</organism>
<dbReference type="InterPro" id="IPR015943">
    <property type="entry name" value="WD40/YVTN_repeat-like_dom_sf"/>
</dbReference>
<dbReference type="AlphaFoldDB" id="A0A1E3PHK5"/>
<name>A0A1E3PHK5_9ASCO</name>
<keyword evidence="8 10" id="KW-1133">Transmembrane helix</keyword>
<dbReference type="GO" id="GO:0000139">
    <property type="term" value="C:Golgi membrane"/>
    <property type="evidence" value="ECO:0007669"/>
    <property type="project" value="UniProtKB-SubCell"/>
</dbReference>
<gene>
    <name evidence="12" type="ORF">NADFUDRAFT_46725</name>
</gene>